<evidence type="ECO:0000256" key="3">
    <source>
        <dbReference type="ARBA" id="ARBA00023002"/>
    </source>
</evidence>
<dbReference type="PROSITE" id="PS00061">
    <property type="entry name" value="ADH_SHORT"/>
    <property type="match status" value="1"/>
</dbReference>
<protein>
    <submittedName>
        <fullName evidence="5">Short-chain dehydrogenase/reductase family protein</fullName>
    </submittedName>
</protein>
<organism evidence="5 6">
    <name type="scientific">Mycena venus</name>
    <dbReference type="NCBI Taxonomy" id="2733690"/>
    <lineage>
        <taxon>Eukaryota</taxon>
        <taxon>Fungi</taxon>
        <taxon>Dikarya</taxon>
        <taxon>Basidiomycota</taxon>
        <taxon>Agaricomycotina</taxon>
        <taxon>Agaricomycetes</taxon>
        <taxon>Agaricomycetidae</taxon>
        <taxon>Agaricales</taxon>
        <taxon>Marasmiineae</taxon>
        <taxon>Mycenaceae</taxon>
        <taxon>Mycena</taxon>
    </lineage>
</organism>
<proteinExistence type="inferred from homology"/>
<evidence type="ECO:0000256" key="1">
    <source>
        <dbReference type="ARBA" id="ARBA00006484"/>
    </source>
</evidence>
<reference evidence="5" key="1">
    <citation type="submission" date="2020-05" db="EMBL/GenBank/DDBJ databases">
        <title>Mycena genomes resolve the evolution of fungal bioluminescence.</title>
        <authorList>
            <person name="Tsai I.J."/>
        </authorList>
    </citation>
    <scope>NUCLEOTIDE SEQUENCE</scope>
    <source>
        <strain evidence="5">CCC161011</strain>
    </source>
</reference>
<comment type="similarity">
    <text evidence="1 4">Belongs to the short-chain dehydrogenases/reductases (SDR) family.</text>
</comment>
<dbReference type="InterPro" id="IPR002347">
    <property type="entry name" value="SDR_fam"/>
</dbReference>
<dbReference type="PRINTS" id="PR00081">
    <property type="entry name" value="GDHRDH"/>
</dbReference>
<sequence length="281" mass="30487">MTTPSRSGPVVLITGCSTGFGRELSLVALERGFRVISTARRVETLADLKEKGAETLKLDVTSPPQELADFAKAAWAIYGQIDYLVNNAGYLLGGAMEECTPEETMAQFNTNVFGLINTTNAFLPYFRTRRAGMVVNISSQGGSLNMVGAGIYCATKAAVDSLSDTWARELAEFNVKCISIQPGMFRTAVSAGNLRRGTHRIAEYTAADKVITEYNAATGTEKGDPTKAAVRILDFVTAEGRELPLRLALGDDAFESVKAFHVQRLADMEKFRSWSVGTNFD</sequence>
<keyword evidence="3" id="KW-0560">Oxidoreductase</keyword>
<dbReference type="InterPro" id="IPR036291">
    <property type="entry name" value="NAD(P)-bd_dom_sf"/>
</dbReference>
<dbReference type="PRINTS" id="PR00080">
    <property type="entry name" value="SDRFAMILY"/>
</dbReference>
<dbReference type="SUPFAM" id="SSF51735">
    <property type="entry name" value="NAD(P)-binding Rossmann-fold domains"/>
    <property type="match status" value="1"/>
</dbReference>
<dbReference type="PANTHER" id="PTHR43976">
    <property type="entry name" value="SHORT CHAIN DEHYDROGENASE"/>
    <property type="match status" value="1"/>
</dbReference>
<gene>
    <name evidence="5" type="ORF">MVEN_01728200</name>
</gene>
<keyword evidence="6" id="KW-1185">Reference proteome</keyword>
<dbReference type="Pfam" id="PF00106">
    <property type="entry name" value="adh_short"/>
    <property type="match status" value="1"/>
</dbReference>
<dbReference type="Proteomes" id="UP000620124">
    <property type="component" value="Unassembled WGS sequence"/>
</dbReference>
<dbReference type="AlphaFoldDB" id="A0A8H6XM74"/>
<evidence type="ECO:0000313" key="5">
    <source>
        <dbReference type="EMBL" id="KAF7342981.1"/>
    </source>
</evidence>
<dbReference type="InterPro" id="IPR020904">
    <property type="entry name" value="Sc_DH/Rdtase_CS"/>
</dbReference>
<dbReference type="PANTHER" id="PTHR43976:SF16">
    <property type="entry name" value="SHORT-CHAIN DEHYDROGENASE_REDUCTASE FAMILY PROTEIN"/>
    <property type="match status" value="1"/>
</dbReference>
<accession>A0A8H6XM74</accession>
<dbReference type="EMBL" id="JACAZI010000016">
    <property type="protein sequence ID" value="KAF7342981.1"/>
    <property type="molecule type" value="Genomic_DNA"/>
</dbReference>
<dbReference type="CDD" id="cd05374">
    <property type="entry name" value="17beta-HSD-like_SDR_c"/>
    <property type="match status" value="1"/>
</dbReference>
<dbReference type="OrthoDB" id="1274115at2759"/>
<comment type="caution">
    <text evidence="5">The sequence shown here is derived from an EMBL/GenBank/DDBJ whole genome shotgun (WGS) entry which is preliminary data.</text>
</comment>
<evidence type="ECO:0000313" key="6">
    <source>
        <dbReference type="Proteomes" id="UP000620124"/>
    </source>
</evidence>
<evidence type="ECO:0000256" key="4">
    <source>
        <dbReference type="RuleBase" id="RU000363"/>
    </source>
</evidence>
<dbReference type="GO" id="GO:0016491">
    <property type="term" value="F:oxidoreductase activity"/>
    <property type="evidence" value="ECO:0007669"/>
    <property type="project" value="UniProtKB-KW"/>
</dbReference>
<keyword evidence="2" id="KW-0521">NADP</keyword>
<dbReference type="InterPro" id="IPR051911">
    <property type="entry name" value="SDR_oxidoreductase"/>
</dbReference>
<evidence type="ECO:0000256" key="2">
    <source>
        <dbReference type="ARBA" id="ARBA00022857"/>
    </source>
</evidence>
<dbReference type="Gene3D" id="3.40.50.720">
    <property type="entry name" value="NAD(P)-binding Rossmann-like Domain"/>
    <property type="match status" value="1"/>
</dbReference>
<name>A0A8H6XM74_9AGAR</name>